<evidence type="ECO:0000256" key="5">
    <source>
        <dbReference type="SAM" id="MobiDB-lite"/>
    </source>
</evidence>
<dbReference type="STRING" id="857566.A0A1E3PSV9"/>
<organism evidence="6 7">
    <name type="scientific">Nadsonia fulvescens var. elongata DSM 6958</name>
    <dbReference type="NCBI Taxonomy" id="857566"/>
    <lineage>
        <taxon>Eukaryota</taxon>
        <taxon>Fungi</taxon>
        <taxon>Dikarya</taxon>
        <taxon>Ascomycota</taxon>
        <taxon>Saccharomycotina</taxon>
        <taxon>Dipodascomycetes</taxon>
        <taxon>Dipodascales</taxon>
        <taxon>Dipodascales incertae sedis</taxon>
        <taxon>Nadsonia</taxon>
    </lineage>
</organism>
<dbReference type="GO" id="GO:0005737">
    <property type="term" value="C:cytoplasm"/>
    <property type="evidence" value="ECO:0007669"/>
    <property type="project" value="UniProtKB-SubCell"/>
</dbReference>
<reference evidence="6 7" key="1">
    <citation type="journal article" date="2016" name="Proc. Natl. Acad. Sci. U.S.A.">
        <title>Comparative genomics of biotechnologically important yeasts.</title>
        <authorList>
            <person name="Riley R."/>
            <person name="Haridas S."/>
            <person name="Wolfe K.H."/>
            <person name="Lopes M.R."/>
            <person name="Hittinger C.T."/>
            <person name="Goeker M."/>
            <person name="Salamov A.A."/>
            <person name="Wisecaver J.H."/>
            <person name="Long T.M."/>
            <person name="Calvey C.H."/>
            <person name="Aerts A.L."/>
            <person name="Barry K.W."/>
            <person name="Choi C."/>
            <person name="Clum A."/>
            <person name="Coughlan A.Y."/>
            <person name="Deshpande S."/>
            <person name="Douglass A.P."/>
            <person name="Hanson S.J."/>
            <person name="Klenk H.-P."/>
            <person name="LaButti K.M."/>
            <person name="Lapidus A."/>
            <person name="Lindquist E.A."/>
            <person name="Lipzen A.M."/>
            <person name="Meier-Kolthoff J.P."/>
            <person name="Ohm R.A."/>
            <person name="Otillar R.P."/>
            <person name="Pangilinan J.L."/>
            <person name="Peng Y."/>
            <person name="Rokas A."/>
            <person name="Rosa C.A."/>
            <person name="Scheuner C."/>
            <person name="Sibirny A.A."/>
            <person name="Slot J.C."/>
            <person name="Stielow J.B."/>
            <person name="Sun H."/>
            <person name="Kurtzman C.P."/>
            <person name="Blackwell M."/>
            <person name="Grigoriev I.V."/>
            <person name="Jeffries T.W."/>
        </authorList>
    </citation>
    <scope>NUCLEOTIDE SEQUENCE [LARGE SCALE GENOMIC DNA]</scope>
    <source>
        <strain evidence="6 7">DSM 6958</strain>
    </source>
</reference>
<keyword evidence="7" id="KW-1185">Reference proteome</keyword>
<comment type="subcellular location">
    <subcellularLocation>
        <location evidence="1">Cytoplasm</location>
    </subcellularLocation>
</comment>
<evidence type="ECO:0000256" key="4">
    <source>
        <dbReference type="ARBA" id="ARBA00022801"/>
    </source>
</evidence>
<evidence type="ECO:0000256" key="3">
    <source>
        <dbReference type="ARBA" id="ARBA00022490"/>
    </source>
</evidence>
<feature type="compositionally biased region" description="Low complexity" evidence="5">
    <location>
        <begin position="188"/>
        <end position="198"/>
    </location>
</feature>
<dbReference type="PANTHER" id="PTHR31126">
    <property type="entry name" value="TYROSINE-PROTEIN PHOSPHATASE"/>
    <property type="match status" value="1"/>
</dbReference>
<keyword evidence="4" id="KW-0378">Hydrolase</keyword>
<dbReference type="SUPFAM" id="SSF52799">
    <property type="entry name" value="(Phosphotyrosine protein) phosphatases II"/>
    <property type="match status" value="1"/>
</dbReference>
<evidence type="ECO:0000256" key="2">
    <source>
        <dbReference type="ARBA" id="ARBA00009580"/>
    </source>
</evidence>
<dbReference type="InterPro" id="IPR029021">
    <property type="entry name" value="Prot-tyrosine_phosphatase-like"/>
</dbReference>
<dbReference type="FunFam" id="3.90.190.10:FF:000035">
    <property type="entry name" value="Tyrosine phosphatase, putative"/>
    <property type="match status" value="1"/>
</dbReference>
<feature type="compositionally biased region" description="Polar residues" evidence="5">
    <location>
        <begin position="199"/>
        <end position="217"/>
    </location>
</feature>
<keyword evidence="3" id="KW-0963">Cytoplasm</keyword>
<sequence length="268" mass="30243">MLAPPDNFGVVEESLYRCSSLSPLSFPFLDTLSLKTILFLNPEKPNKPIRSYAQDSDIKLNHLGLRPWFKHARAADWMVFNTELLQDGISAILDIRNQPLLIVDSTNAFVGVLRMVLHWNYSSIVAEYRTFSGGKSHYGTEIFLELLKVKREYAFMADDYKEEGESRVSNLENEGVTAIEPTTIVSGTTTPAATPTTPLSTRVSASAMSTLNRSTTPSPLPRSRKNNSTLVLKLSSKKYLPEWFVFQHDLWLEEELELNSTLVCNEQH</sequence>
<protein>
    <recommendedName>
        <fullName evidence="8">Protein-tyrosine phosphatase</fullName>
    </recommendedName>
</protein>
<evidence type="ECO:0000313" key="6">
    <source>
        <dbReference type="EMBL" id="ODQ68513.1"/>
    </source>
</evidence>
<dbReference type="GO" id="GO:0016791">
    <property type="term" value="F:phosphatase activity"/>
    <property type="evidence" value="ECO:0007669"/>
    <property type="project" value="TreeGrafter"/>
</dbReference>
<dbReference type="PANTHER" id="PTHR31126:SF18">
    <property type="entry name" value="PROTEIN-TYROSINE-PHOSPHATASE"/>
    <property type="match status" value="1"/>
</dbReference>
<dbReference type="OrthoDB" id="6375174at2759"/>
<dbReference type="Proteomes" id="UP000095009">
    <property type="component" value="Unassembled WGS sequence"/>
</dbReference>
<dbReference type="Gene3D" id="3.90.190.10">
    <property type="entry name" value="Protein tyrosine phosphatase superfamily"/>
    <property type="match status" value="1"/>
</dbReference>
<dbReference type="AlphaFoldDB" id="A0A1E3PSV9"/>
<dbReference type="InterPro" id="IPR004861">
    <property type="entry name" value="Siw14-like"/>
</dbReference>
<dbReference type="Pfam" id="PF03162">
    <property type="entry name" value="Y_phosphatase2"/>
    <property type="match status" value="1"/>
</dbReference>
<proteinExistence type="inferred from homology"/>
<evidence type="ECO:0008006" key="8">
    <source>
        <dbReference type="Google" id="ProtNLM"/>
    </source>
</evidence>
<feature type="region of interest" description="Disordered" evidence="5">
    <location>
        <begin position="186"/>
        <end position="225"/>
    </location>
</feature>
<evidence type="ECO:0000256" key="1">
    <source>
        <dbReference type="ARBA" id="ARBA00004496"/>
    </source>
</evidence>
<evidence type="ECO:0000313" key="7">
    <source>
        <dbReference type="Proteomes" id="UP000095009"/>
    </source>
</evidence>
<accession>A0A1E3PSV9</accession>
<dbReference type="EMBL" id="KV454406">
    <property type="protein sequence ID" value="ODQ68513.1"/>
    <property type="molecule type" value="Genomic_DNA"/>
</dbReference>
<comment type="similarity">
    <text evidence="2">Belongs to the protein-tyrosine phosphatase family.</text>
</comment>
<name>A0A1E3PSV9_9ASCO</name>
<gene>
    <name evidence="6" type="ORF">NADFUDRAFT_49151</name>
</gene>